<keyword evidence="1" id="KW-1133">Transmembrane helix</keyword>
<dbReference type="RefSeq" id="WP_116525213.1">
    <property type="nucleotide sequence ID" value="NZ_QRDX01000013.1"/>
</dbReference>
<dbReference type="AlphaFoldDB" id="A0A3D9H413"/>
<feature type="transmembrane region" description="Helical" evidence="1">
    <location>
        <begin position="138"/>
        <end position="157"/>
    </location>
</feature>
<sequence length="229" mass="27086">MKFKYADYYFSSFIILVIIGFWPTYFSKFFDGTANFSQYFHFHAVTAVLWLLLLIVQPMLIRTKKFRTHRLIGKFSYILVPILFISIILLAHFRLNPDTENLAWRVWIPFKDLFIFSFGFGVAIRYRKTVAIHARGMVVAGMALIEPTMVRMVVNVFGLEQPLGYYLGIAPIYIILIILIIKERNEVKGRWVFKWAIGLFLFVHLIRIFKIILPFWDDFAHWYISLPLT</sequence>
<dbReference type="EMBL" id="QRDX01000013">
    <property type="protein sequence ID" value="RED44244.1"/>
    <property type="molecule type" value="Genomic_DNA"/>
</dbReference>
<feature type="transmembrane region" description="Helical" evidence="1">
    <location>
        <begin position="77"/>
        <end position="95"/>
    </location>
</feature>
<feature type="transmembrane region" description="Helical" evidence="1">
    <location>
        <begin position="38"/>
        <end position="56"/>
    </location>
</feature>
<keyword evidence="1" id="KW-0812">Transmembrane</keyword>
<accession>A0A3D9H413</accession>
<reference evidence="2 3" key="1">
    <citation type="submission" date="2018-07" db="EMBL/GenBank/DDBJ databases">
        <title>Genomic Encyclopedia of Type Strains, Phase III (KMG-III): the genomes of soil and plant-associated and newly described type strains.</title>
        <authorList>
            <person name="Whitman W."/>
        </authorList>
    </citation>
    <scope>NUCLEOTIDE SEQUENCE [LARGE SCALE GENOMIC DNA]</scope>
    <source>
        <strain evidence="2 3">CECT 8487</strain>
    </source>
</reference>
<keyword evidence="3" id="KW-1185">Reference proteome</keyword>
<feature type="transmembrane region" description="Helical" evidence="1">
    <location>
        <begin position="193"/>
        <end position="216"/>
    </location>
</feature>
<feature type="transmembrane region" description="Helical" evidence="1">
    <location>
        <begin position="7"/>
        <end position="26"/>
    </location>
</feature>
<protein>
    <submittedName>
        <fullName evidence="2">Uncharacterized protein</fullName>
    </submittedName>
</protein>
<proteinExistence type="predicted"/>
<keyword evidence="1" id="KW-0472">Membrane</keyword>
<feature type="transmembrane region" description="Helical" evidence="1">
    <location>
        <begin position="107"/>
        <end position="126"/>
    </location>
</feature>
<organism evidence="2 3">
    <name type="scientific">Seonamhaeicola aphaedonensis</name>
    <dbReference type="NCBI Taxonomy" id="1461338"/>
    <lineage>
        <taxon>Bacteria</taxon>
        <taxon>Pseudomonadati</taxon>
        <taxon>Bacteroidota</taxon>
        <taxon>Flavobacteriia</taxon>
        <taxon>Flavobacteriales</taxon>
        <taxon>Flavobacteriaceae</taxon>
    </lineage>
</organism>
<name>A0A3D9H413_9FLAO</name>
<evidence type="ECO:0000313" key="3">
    <source>
        <dbReference type="Proteomes" id="UP000256629"/>
    </source>
</evidence>
<feature type="transmembrane region" description="Helical" evidence="1">
    <location>
        <begin position="163"/>
        <end position="181"/>
    </location>
</feature>
<evidence type="ECO:0000256" key="1">
    <source>
        <dbReference type="SAM" id="Phobius"/>
    </source>
</evidence>
<dbReference type="OrthoDB" id="822156at2"/>
<comment type="caution">
    <text evidence="2">The sequence shown here is derived from an EMBL/GenBank/DDBJ whole genome shotgun (WGS) entry which is preliminary data.</text>
</comment>
<gene>
    <name evidence="2" type="ORF">DFQ02_1134</name>
</gene>
<dbReference type="Proteomes" id="UP000256629">
    <property type="component" value="Unassembled WGS sequence"/>
</dbReference>
<evidence type="ECO:0000313" key="2">
    <source>
        <dbReference type="EMBL" id="RED44244.1"/>
    </source>
</evidence>